<dbReference type="EMBL" id="DYWQ01000078">
    <property type="protein sequence ID" value="HJF45137.1"/>
    <property type="molecule type" value="Genomic_DNA"/>
</dbReference>
<dbReference type="Gene3D" id="3.90.79.10">
    <property type="entry name" value="Nucleoside Triphosphate Pyrophosphohydrolase"/>
    <property type="match status" value="1"/>
</dbReference>
<dbReference type="Proteomes" id="UP000697330">
    <property type="component" value="Unassembled WGS sequence"/>
</dbReference>
<evidence type="ECO:0000256" key="9">
    <source>
        <dbReference type="ARBA" id="ARBA00023204"/>
    </source>
</evidence>
<comment type="similarity">
    <text evidence="2 12">Belongs to the Nudix hydrolase family.</text>
</comment>
<dbReference type="PANTHER" id="PTHR47707:SF1">
    <property type="entry name" value="NUDIX HYDROLASE FAMILY PROTEIN"/>
    <property type="match status" value="1"/>
</dbReference>
<keyword evidence="6" id="KW-0227">DNA damage</keyword>
<dbReference type="GO" id="GO:0008413">
    <property type="term" value="F:8-oxo-7,8-dihydroguanosine triphosphate pyrophosphatase activity"/>
    <property type="evidence" value="ECO:0007669"/>
    <property type="project" value="TreeGrafter"/>
</dbReference>
<evidence type="ECO:0000256" key="3">
    <source>
        <dbReference type="ARBA" id="ARBA00022457"/>
    </source>
</evidence>
<dbReference type="GO" id="GO:0035539">
    <property type="term" value="F:8-oxo-7,8-dihydrodeoxyguanosine triphosphate pyrophosphatase activity"/>
    <property type="evidence" value="ECO:0007669"/>
    <property type="project" value="UniProtKB-EC"/>
</dbReference>
<dbReference type="GO" id="GO:0006260">
    <property type="term" value="P:DNA replication"/>
    <property type="evidence" value="ECO:0007669"/>
    <property type="project" value="UniProtKB-KW"/>
</dbReference>
<dbReference type="InterPro" id="IPR015797">
    <property type="entry name" value="NUDIX_hydrolase-like_dom_sf"/>
</dbReference>
<evidence type="ECO:0000256" key="1">
    <source>
        <dbReference type="ARBA" id="ARBA00001946"/>
    </source>
</evidence>
<sequence length="143" mass="15796">MNEKNVVRVAAGIIHRDGRILAAHRADGTLPGGWELPGGKIEPGESAVEALKREVEEELGCSVRAAWPYDTVEYDYPDFHLSMDCLVCTLEDGAEPLVADASHDELRWLARGELLDVEWLPADVALAGSLTYYWDEALSDQML</sequence>
<evidence type="ECO:0000256" key="11">
    <source>
        <dbReference type="ARBA" id="ARBA00038905"/>
    </source>
</evidence>
<comment type="caution">
    <text evidence="14">The sequence shown here is derived from an EMBL/GenBank/DDBJ whole genome shotgun (WGS) entry which is preliminary data.</text>
</comment>
<reference evidence="14" key="2">
    <citation type="submission" date="2021-09" db="EMBL/GenBank/DDBJ databases">
        <authorList>
            <person name="Gilroy R."/>
        </authorList>
    </citation>
    <scope>NUCLEOTIDE SEQUENCE</scope>
    <source>
        <strain evidence="14">CHK124-7917</strain>
    </source>
</reference>
<comment type="cofactor">
    <cofactor evidence="1">
        <name>Mg(2+)</name>
        <dbReference type="ChEBI" id="CHEBI:18420"/>
    </cofactor>
</comment>
<dbReference type="GO" id="GO:0044716">
    <property type="term" value="F:8-oxo-GDP phosphatase activity"/>
    <property type="evidence" value="ECO:0007669"/>
    <property type="project" value="TreeGrafter"/>
</dbReference>
<evidence type="ECO:0000256" key="8">
    <source>
        <dbReference type="ARBA" id="ARBA00022842"/>
    </source>
</evidence>
<dbReference type="InterPro" id="IPR020476">
    <property type="entry name" value="Nudix_hydrolase"/>
</dbReference>
<keyword evidence="5" id="KW-0479">Metal-binding</keyword>
<dbReference type="SUPFAM" id="SSF55811">
    <property type="entry name" value="Nudix"/>
    <property type="match status" value="1"/>
</dbReference>
<dbReference type="PRINTS" id="PR00502">
    <property type="entry name" value="NUDIXFAMILY"/>
</dbReference>
<evidence type="ECO:0000256" key="5">
    <source>
        <dbReference type="ARBA" id="ARBA00022723"/>
    </source>
</evidence>
<reference evidence="14" key="1">
    <citation type="journal article" date="2021" name="PeerJ">
        <title>Extensive microbial diversity within the chicken gut microbiome revealed by metagenomics and culture.</title>
        <authorList>
            <person name="Gilroy R."/>
            <person name="Ravi A."/>
            <person name="Getino M."/>
            <person name="Pursley I."/>
            <person name="Horton D.L."/>
            <person name="Alikhan N.F."/>
            <person name="Baker D."/>
            <person name="Gharbi K."/>
            <person name="Hall N."/>
            <person name="Watson M."/>
            <person name="Adriaenssens E.M."/>
            <person name="Foster-Nyarko E."/>
            <person name="Jarju S."/>
            <person name="Secka A."/>
            <person name="Antonio M."/>
            <person name="Oren A."/>
            <person name="Chaudhuri R.R."/>
            <person name="La Ragione R."/>
            <person name="Hildebrand F."/>
            <person name="Pallen M.J."/>
        </authorList>
    </citation>
    <scope>NUCLEOTIDE SEQUENCE</scope>
    <source>
        <strain evidence="14">CHK124-7917</strain>
    </source>
</reference>
<dbReference type="GO" id="GO:0044715">
    <property type="term" value="F:8-oxo-dGDP phosphatase activity"/>
    <property type="evidence" value="ECO:0007669"/>
    <property type="project" value="TreeGrafter"/>
</dbReference>
<evidence type="ECO:0000256" key="2">
    <source>
        <dbReference type="ARBA" id="ARBA00005582"/>
    </source>
</evidence>
<dbReference type="Pfam" id="PF00293">
    <property type="entry name" value="NUDIX"/>
    <property type="match status" value="1"/>
</dbReference>
<name>A0A921GE51_9ACTN</name>
<gene>
    <name evidence="14" type="ORF">K8U72_05050</name>
</gene>
<dbReference type="InterPro" id="IPR000086">
    <property type="entry name" value="NUDIX_hydrolase_dom"/>
</dbReference>
<keyword evidence="8" id="KW-0460">Magnesium</keyword>
<dbReference type="RefSeq" id="WP_273448273.1">
    <property type="nucleotide sequence ID" value="NZ_CALUGK010000032.1"/>
</dbReference>
<dbReference type="AlphaFoldDB" id="A0A921GE51"/>
<accession>A0A921GE51</accession>
<evidence type="ECO:0000313" key="15">
    <source>
        <dbReference type="Proteomes" id="UP000697330"/>
    </source>
</evidence>
<evidence type="ECO:0000256" key="10">
    <source>
        <dbReference type="ARBA" id="ARBA00035861"/>
    </source>
</evidence>
<dbReference type="GO" id="GO:0006281">
    <property type="term" value="P:DNA repair"/>
    <property type="evidence" value="ECO:0007669"/>
    <property type="project" value="UniProtKB-KW"/>
</dbReference>
<evidence type="ECO:0000256" key="6">
    <source>
        <dbReference type="ARBA" id="ARBA00022763"/>
    </source>
</evidence>
<keyword evidence="9" id="KW-0234">DNA repair</keyword>
<dbReference type="PANTHER" id="PTHR47707">
    <property type="entry name" value="8-OXO-DGTP DIPHOSPHATASE"/>
    <property type="match status" value="1"/>
</dbReference>
<dbReference type="CDD" id="cd03425">
    <property type="entry name" value="NUDIX_MutT_NudA_like"/>
    <property type="match status" value="1"/>
</dbReference>
<protein>
    <recommendedName>
        <fullName evidence="11">8-oxo-dGTP diphosphatase</fullName>
        <ecNumber evidence="11">3.6.1.55</ecNumber>
    </recommendedName>
</protein>
<dbReference type="GO" id="GO:0046872">
    <property type="term" value="F:metal ion binding"/>
    <property type="evidence" value="ECO:0007669"/>
    <property type="project" value="UniProtKB-KW"/>
</dbReference>
<evidence type="ECO:0000313" key="14">
    <source>
        <dbReference type="EMBL" id="HJF45137.1"/>
    </source>
</evidence>
<keyword evidence="3" id="KW-0515">Mutator protein</keyword>
<proteinExistence type="inferred from homology"/>
<feature type="domain" description="Nudix hydrolase" evidence="13">
    <location>
        <begin position="5"/>
        <end position="143"/>
    </location>
</feature>
<organism evidence="14 15">
    <name type="scientific">Thermophilibacter provencensis</name>
    <dbReference type="NCBI Taxonomy" id="1852386"/>
    <lineage>
        <taxon>Bacteria</taxon>
        <taxon>Bacillati</taxon>
        <taxon>Actinomycetota</taxon>
        <taxon>Coriobacteriia</taxon>
        <taxon>Coriobacteriales</taxon>
        <taxon>Atopobiaceae</taxon>
        <taxon>Thermophilibacter</taxon>
    </lineage>
</organism>
<evidence type="ECO:0000256" key="12">
    <source>
        <dbReference type="RuleBase" id="RU003476"/>
    </source>
</evidence>
<dbReference type="PROSITE" id="PS51462">
    <property type="entry name" value="NUDIX"/>
    <property type="match status" value="1"/>
</dbReference>
<dbReference type="PROSITE" id="PS00893">
    <property type="entry name" value="NUDIX_BOX"/>
    <property type="match status" value="1"/>
</dbReference>
<evidence type="ECO:0000256" key="4">
    <source>
        <dbReference type="ARBA" id="ARBA00022705"/>
    </source>
</evidence>
<dbReference type="InterPro" id="IPR047127">
    <property type="entry name" value="MutT-like"/>
</dbReference>
<comment type="catalytic activity">
    <reaction evidence="10">
        <text>8-oxo-dGTP + H2O = 8-oxo-dGMP + diphosphate + H(+)</text>
        <dbReference type="Rhea" id="RHEA:31575"/>
        <dbReference type="ChEBI" id="CHEBI:15377"/>
        <dbReference type="ChEBI" id="CHEBI:15378"/>
        <dbReference type="ChEBI" id="CHEBI:33019"/>
        <dbReference type="ChEBI" id="CHEBI:63224"/>
        <dbReference type="ChEBI" id="CHEBI:77896"/>
        <dbReference type="EC" id="3.6.1.55"/>
    </reaction>
</comment>
<keyword evidence="4" id="KW-0235">DNA replication</keyword>
<keyword evidence="7 12" id="KW-0378">Hydrolase</keyword>
<evidence type="ECO:0000259" key="13">
    <source>
        <dbReference type="PROSITE" id="PS51462"/>
    </source>
</evidence>
<dbReference type="InterPro" id="IPR020084">
    <property type="entry name" value="NUDIX_hydrolase_CS"/>
</dbReference>
<dbReference type="EC" id="3.6.1.55" evidence="11"/>
<evidence type="ECO:0000256" key="7">
    <source>
        <dbReference type="ARBA" id="ARBA00022801"/>
    </source>
</evidence>